<accession>A0A1M6R2X9</accession>
<evidence type="ECO:0000313" key="4">
    <source>
        <dbReference type="Proteomes" id="UP000183952"/>
    </source>
</evidence>
<dbReference type="AlphaFoldDB" id="A0A1M6R2X9"/>
<keyword evidence="4" id="KW-1185">Reference proteome</keyword>
<gene>
    <name evidence="3" type="ORF">SAMN02745248_02184</name>
</gene>
<name>A0A1M6R2X9_9CLOT</name>
<reference evidence="3 4" key="1">
    <citation type="submission" date="2016-11" db="EMBL/GenBank/DDBJ databases">
        <authorList>
            <person name="Jaros S."/>
            <person name="Januszkiewicz K."/>
            <person name="Wedrychowicz H."/>
        </authorList>
    </citation>
    <scope>NUCLEOTIDE SEQUENCE [LARGE SCALE GENOMIC DNA]</scope>
    <source>
        <strain evidence="3 4">DSM 3090</strain>
    </source>
</reference>
<feature type="region of interest" description="Disordered" evidence="1">
    <location>
        <begin position="590"/>
        <end position="611"/>
    </location>
</feature>
<feature type="signal peptide" evidence="2">
    <location>
        <begin position="1"/>
        <end position="26"/>
    </location>
</feature>
<dbReference type="STRING" id="1121331.SAMN02745248_02184"/>
<evidence type="ECO:0000313" key="3">
    <source>
        <dbReference type="EMBL" id="SHK26802.1"/>
    </source>
</evidence>
<keyword evidence="2" id="KW-0732">Signal</keyword>
<dbReference type="RefSeq" id="WP_072904114.1">
    <property type="nucleotide sequence ID" value="NZ_FRAD01000020.1"/>
</dbReference>
<feature type="compositionally biased region" description="Polar residues" evidence="1">
    <location>
        <begin position="590"/>
        <end position="602"/>
    </location>
</feature>
<dbReference type="Gene3D" id="1.10.287.950">
    <property type="entry name" value="Methyl-accepting chemotaxis protein"/>
    <property type="match status" value="2"/>
</dbReference>
<protein>
    <submittedName>
        <fullName evidence="3">Putative membrane protein</fullName>
    </submittedName>
</protein>
<dbReference type="OrthoDB" id="9815841at2"/>
<dbReference type="NCBIfam" id="TIGR03057">
    <property type="entry name" value="xxxLxxG_by_4"/>
    <property type="match status" value="3"/>
</dbReference>
<dbReference type="InterPro" id="IPR023908">
    <property type="entry name" value="xxxLxxG_rpt"/>
</dbReference>
<sequence>MKNNMSKRLVSLVVLCTMMGTQVVYAAEGIKKDESVFVVLDANGQCKSQIVSDWIHSENTGIEIKDKSDLKDIVNIKGEEKPTISGDDITWKSDKNDIYYQGKSEKQLPLEVSVKYMIDGSEVNPKDMAGKSGKFKMILKITNKEKHTVSINGKERDVYTPFMTASLLQLPTEKFTNVKVSSGQLISDSNSQIIAFLAFPGLKESLNLDSEMLDIDLPEELVIEGDVKDFEMGPIMVSATSELPEKLKEIKNSKDVNEIKDKLGELQDATNKIVDGSGKLSEGAKLLDSKLGVLNGAFGQMSSGISKLDDGAASALNGSSQLRDGSGQLSSGLSQLNSEIQGLSEKAPSILGQVGQLSQGIAQLKLGSADLYKNMDLLSVGIGKAAAGAEQLSQGAANLSQGLDQFYGEVSKSVKGTETAVSALGKNMMDMGINIASLKSTAEGQQLLASLNGSEEGRKLLNVLSLIEKDKAVLEGFKVSEGEPTPSQKLEGGYKQLKDGADKLQKGTKELSDNLKVIEQGSRKSTEGSGKISEGINAMTEGLGPVLSDKDVVALKLQQLQQAVSQLNDGSQKLFKGASDMNSGLKELKNGTSSLKSASGEMQSGIGKLKDGSATLAEKSSELSDGTKKFQEEGISKIDDVAGKAFDNIGELIEVKDEMFKLSDQYQCYTSVGENMDGTVKFVMKTDEIKKPEVKNEVVKVEEKKSIWQKIGDFFTNLF</sequence>
<evidence type="ECO:0000256" key="2">
    <source>
        <dbReference type="SAM" id="SignalP"/>
    </source>
</evidence>
<organism evidence="3 4">
    <name type="scientific">Hathewaya proteolytica DSM 3090</name>
    <dbReference type="NCBI Taxonomy" id="1121331"/>
    <lineage>
        <taxon>Bacteria</taxon>
        <taxon>Bacillati</taxon>
        <taxon>Bacillota</taxon>
        <taxon>Clostridia</taxon>
        <taxon>Eubacteriales</taxon>
        <taxon>Clostridiaceae</taxon>
        <taxon>Hathewaya</taxon>
    </lineage>
</organism>
<evidence type="ECO:0000256" key="1">
    <source>
        <dbReference type="SAM" id="MobiDB-lite"/>
    </source>
</evidence>
<proteinExistence type="predicted"/>
<dbReference type="Proteomes" id="UP000183952">
    <property type="component" value="Unassembled WGS sequence"/>
</dbReference>
<dbReference type="EMBL" id="FRAD01000020">
    <property type="protein sequence ID" value="SHK26802.1"/>
    <property type="molecule type" value="Genomic_DNA"/>
</dbReference>
<feature type="chain" id="PRO_5013065081" evidence="2">
    <location>
        <begin position="27"/>
        <end position="719"/>
    </location>
</feature>